<dbReference type="EMBL" id="CP053383">
    <property type="protein sequence ID" value="QTP59081.1"/>
    <property type="molecule type" value="Genomic_DNA"/>
</dbReference>
<dbReference type="Proteomes" id="UP000671845">
    <property type="component" value="Chromosome"/>
</dbReference>
<dbReference type="PROSITE" id="PS51462">
    <property type="entry name" value="NUDIX"/>
    <property type="match status" value="1"/>
</dbReference>
<protein>
    <submittedName>
        <fullName evidence="5">NUDIX domain-containing protein</fullName>
    </submittedName>
</protein>
<dbReference type="InterPro" id="IPR020084">
    <property type="entry name" value="NUDIX_hydrolase_CS"/>
</dbReference>
<dbReference type="InterPro" id="IPR020476">
    <property type="entry name" value="Nudix_hydrolase"/>
</dbReference>
<accession>A0ABX7WGA9</accession>
<gene>
    <name evidence="5" type="ORF">HNO53_10375</name>
</gene>
<evidence type="ECO:0000313" key="5">
    <source>
        <dbReference type="EMBL" id="QTP59081.1"/>
    </source>
</evidence>
<sequence>MAEHDAEGVKPTPAVAAAVVERGRVLMVRRRHPPHDDMLALPGGRIESGETLFEAAVRELNEETGLVAEAQRVVTAIDQLQYDKGGYLLSHFIIVVVTCRRVAGNAVAGDDASEIHWLEAQHIREASDLCASARQVALELLEGGQRR</sequence>
<keyword evidence="6" id="KW-1185">Reference proteome</keyword>
<dbReference type="PANTHER" id="PTHR43736:SF1">
    <property type="entry name" value="DIHYDRONEOPTERIN TRIPHOSPHATE DIPHOSPHATASE"/>
    <property type="match status" value="1"/>
</dbReference>
<dbReference type="CDD" id="cd04673">
    <property type="entry name" value="NUDIX_ADPRase"/>
    <property type="match status" value="1"/>
</dbReference>
<comment type="similarity">
    <text evidence="3">Belongs to the Nudix hydrolase family.</text>
</comment>
<evidence type="ECO:0000313" key="6">
    <source>
        <dbReference type="Proteomes" id="UP000671845"/>
    </source>
</evidence>
<dbReference type="InterPro" id="IPR000086">
    <property type="entry name" value="NUDIX_hydrolase_dom"/>
</dbReference>
<dbReference type="PRINTS" id="PR00502">
    <property type="entry name" value="NUDIXFAMILY"/>
</dbReference>
<dbReference type="Pfam" id="PF00293">
    <property type="entry name" value="NUDIX"/>
    <property type="match status" value="1"/>
</dbReference>
<dbReference type="PROSITE" id="PS00893">
    <property type="entry name" value="NUDIX_BOX"/>
    <property type="match status" value="1"/>
</dbReference>
<evidence type="ECO:0000256" key="2">
    <source>
        <dbReference type="ARBA" id="ARBA00022801"/>
    </source>
</evidence>
<keyword evidence="2 3" id="KW-0378">Hydrolase</keyword>
<dbReference type="SUPFAM" id="SSF55811">
    <property type="entry name" value="Nudix"/>
    <property type="match status" value="1"/>
</dbReference>
<evidence type="ECO:0000256" key="1">
    <source>
        <dbReference type="ARBA" id="ARBA00001946"/>
    </source>
</evidence>
<dbReference type="PANTHER" id="PTHR43736">
    <property type="entry name" value="ADP-RIBOSE PYROPHOSPHATASE"/>
    <property type="match status" value="1"/>
</dbReference>
<feature type="domain" description="Nudix hydrolase" evidence="4">
    <location>
        <begin position="10"/>
        <end position="142"/>
    </location>
</feature>
<proteinExistence type="inferred from homology"/>
<organism evidence="5 6">
    <name type="scientific">Halomonas sulfidivorans</name>
    <dbReference type="NCBI Taxonomy" id="2733488"/>
    <lineage>
        <taxon>Bacteria</taxon>
        <taxon>Pseudomonadati</taxon>
        <taxon>Pseudomonadota</taxon>
        <taxon>Gammaproteobacteria</taxon>
        <taxon>Oceanospirillales</taxon>
        <taxon>Halomonadaceae</taxon>
        <taxon>Halomonas</taxon>
    </lineage>
</organism>
<evidence type="ECO:0000256" key="3">
    <source>
        <dbReference type="RuleBase" id="RU003476"/>
    </source>
</evidence>
<dbReference type="RefSeq" id="WP_209478363.1">
    <property type="nucleotide sequence ID" value="NZ_CP053383.1"/>
</dbReference>
<name>A0ABX7WGA9_9GAMM</name>
<reference evidence="5 6" key="1">
    <citation type="journal article" date="2021" name="Front. Microbiol.">
        <title>Aerobic Denitrification and Heterotrophic Sulfur Oxidation in the Genus Halomonas Revealed by Six Novel Species Characterizations and Genome-Based Analysis.</title>
        <authorList>
            <person name="Wang L."/>
            <person name="Shao Z."/>
        </authorList>
    </citation>
    <scope>NUCLEOTIDE SEQUENCE [LARGE SCALE GENOMIC DNA]</scope>
    <source>
        <strain evidence="5 6">MCCC 1A13718</strain>
    </source>
</reference>
<dbReference type="InterPro" id="IPR015797">
    <property type="entry name" value="NUDIX_hydrolase-like_dom_sf"/>
</dbReference>
<comment type="cofactor">
    <cofactor evidence="1">
        <name>Mg(2+)</name>
        <dbReference type="ChEBI" id="CHEBI:18420"/>
    </cofactor>
</comment>
<dbReference type="Gene3D" id="3.90.79.10">
    <property type="entry name" value="Nucleoside Triphosphate Pyrophosphohydrolase"/>
    <property type="match status" value="1"/>
</dbReference>
<evidence type="ECO:0000259" key="4">
    <source>
        <dbReference type="PROSITE" id="PS51462"/>
    </source>
</evidence>